<proteinExistence type="inferred from homology"/>
<comment type="caution">
    <text evidence="9">The sequence shown here is derived from an EMBL/GenBank/DDBJ whole genome shotgun (WGS) entry which is preliminary data.</text>
</comment>
<dbReference type="Proteomes" id="UP000443582">
    <property type="component" value="Unassembled WGS sequence"/>
</dbReference>
<evidence type="ECO:0000313" key="9">
    <source>
        <dbReference type="EMBL" id="RZF22121.1"/>
    </source>
</evidence>
<keyword evidence="4 7" id="KW-0812">Transmembrane</keyword>
<comment type="similarity">
    <text evidence="2 7">Belongs to the ExbD/TolR family.</text>
</comment>
<evidence type="ECO:0000256" key="2">
    <source>
        <dbReference type="ARBA" id="ARBA00005811"/>
    </source>
</evidence>
<accession>A0ABY0IGP3</accession>
<keyword evidence="6 8" id="KW-0472">Membrane</keyword>
<dbReference type="Pfam" id="PF02472">
    <property type="entry name" value="ExbD"/>
    <property type="match status" value="1"/>
</dbReference>
<gene>
    <name evidence="9" type="ORF">DAY19_10590</name>
</gene>
<evidence type="ECO:0000256" key="4">
    <source>
        <dbReference type="ARBA" id="ARBA00022692"/>
    </source>
</evidence>
<evidence type="ECO:0000256" key="1">
    <source>
        <dbReference type="ARBA" id="ARBA00004162"/>
    </source>
</evidence>
<evidence type="ECO:0000256" key="3">
    <source>
        <dbReference type="ARBA" id="ARBA00022475"/>
    </source>
</evidence>
<dbReference type="RefSeq" id="WP_115362182.1">
    <property type="nucleotide sequence ID" value="NZ_QDKL01000002.1"/>
</dbReference>
<dbReference type="EMBL" id="QDKL01000002">
    <property type="protein sequence ID" value="RZF22121.1"/>
    <property type="molecule type" value="Genomic_DNA"/>
</dbReference>
<organism evidence="9 10">
    <name type="scientific">Halobacteriovorax vibrionivorans</name>
    <dbReference type="NCBI Taxonomy" id="2152716"/>
    <lineage>
        <taxon>Bacteria</taxon>
        <taxon>Pseudomonadati</taxon>
        <taxon>Bdellovibrionota</taxon>
        <taxon>Bacteriovoracia</taxon>
        <taxon>Bacteriovoracales</taxon>
        <taxon>Halobacteriovoraceae</taxon>
        <taxon>Halobacteriovorax</taxon>
    </lineage>
</organism>
<evidence type="ECO:0000256" key="7">
    <source>
        <dbReference type="RuleBase" id="RU003879"/>
    </source>
</evidence>
<feature type="transmembrane region" description="Helical" evidence="8">
    <location>
        <begin position="21"/>
        <end position="43"/>
    </location>
</feature>
<evidence type="ECO:0000256" key="8">
    <source>
        <dbReference type="SAM" id="Phobius"/>
    </source>
</evidence>
<keyword evidence="10" id="KW-1185">Reference proteome</keyword>
<keyword evidence="5 8" id="KW-1133">Transmembrane helix</keyword>
<keyword evidence="7" id="KW-0813">Transport</keyword>
<protein>
    <submittedName>
        <fullName evidence="9">Biopolymer transporter ExbD</fullName>
    </submittedName>
</protein>
<evidence type="ECO:0000313" key="10">
    <source>
        <dbReference type="Proteomes" id="UP000443582"/>
    </source>
</evidence>
<comment type="subcellular location">
    <subcellularLocation>
        <location evidence="1">Cell membrane</location>
        <topology evidence="1">Single-pass membrane protein</topology>
    </subcellularLocation>
    <subcellularLocation>
        <location evidence="7">Cell membrane</location>
        <topology evidence="7">Single-pass type II membrane protein</topology>
    </subcellularLocation>
</comment>
<keyword evidence="7" id="KW-0653">Protein transport</keyword>
<evidence type="ECO:0000256" key="6">
    <source>
        <dbReference type="ARBA" id="ARBA00023136"/>
    </source>
</evidence>
<dbReference type="InterPro" id="IPR003400">
    <property type="entry name" value="ExbD"/>
</dbReference>
<reference evidence="10" key="1">
    <citation type="journal article" date="2019" name="Int. J. Syst. Evol. Microbiol.">
        <title>Halobacteriovorax valvorus sp. nov., a novel prokaryotic predator isolated from coastal seawater of China.</title>
        <authorList>
            <person name="Chen M.-X."/>
        </authorList>
    </citation>
    <scope>NUCLEOTIDE SEQUENCE [LARGE SCALE GENOMIC DNA]</scope>
    <source>
        <strain evidence="10">BL9</strain>
    </source>
</reference>
<evidence type="ECO:0000256" key="5">
    <source>
        <dbReference type="ARBA" id="ARBA00022989"/>
    </source>
</evidence>
<name>A0ABY0IGP3_9BACT</name>
<sequence>MYRKPSRKYKNKKVERLNLIPILDSVFIFIFFLLMSANFVRIYEIGSDVPIISNSQPPKTDKKRLDLTLKINQSNISLHSGPNERRIFSAGKTASGEYDLFKLRQKLIELKKSYVDEKEVIFIPNANITYEELIKIMDAVRDLKKTDPEIWTKRNGEDTKVTELFNNIIFGDTQS</sequence>
<keyword evidence="3" id="KW-1003">Cell membrane</keyword>